<reference evidence="2 3" key="1">
    <citation type="submission" date="2013-07" db="EMBL/GenBank/DDBJ databases">
        <title>Comparative Genomic and Metabolomic Analysis of Twelve Strains of Pseudoalteromonas luteoviolacea.</title>
        <authorList>
            <person name="Vynne N.G."/>
            <person name="Mansson M."/>
            <person name="Gram L."/>
        </authorList>
    </citation>
    <scope>NUCLEOTIDE SEQUENCE [LARGE SCALE GENOMIC DNA]</scope>
    <source>
        <strain evidence="2 3">CPMOR-1</strain>
    </source>
</reference>
<evidence type="ECO:0000256" key="1">
    <source>
        <dbReference type="SAM" id="SignalP"/>
    </source>
</evidence>
<dbReference type="EMBL" id="AUYC01000035">
    <property type="protein sequence ID" value="KZN62077.1"/>
    <property type="molecule type" value="Genomic_DNA"/>
</dbReference>
<evidence type="ECO:0000313" key="2">
    <source>
        <dbReference type="EMBL" id="KZN62077.1"/>
    </source>
</evidence>
<evidence type="ECO:0008006" key="4">
    <source>
        <dbReference type="Google" id="ProtNLM"/>
    </source>
</evidence>
<sequence>MKIKKHFIKLLLLSAFFSSGIYANDRTVEFSVPGNQYCDANHVTELSLVISNLSDVETTIKLDLYTINGAPLVHGGTANNGMESELTTGQKLVLNGRATTTYHIPFGKGNVACSSRVYHGKITVSSLNGRVIASGFISGRNKELFRSSAPIIINGGNAF</sequence>
<keyword evidence="1" id="KW-0732">Signal</keyword>
<evidence type="ECO:0000313" key="3">
    <source>
        <dbReference type="Proteomes" id="UP000076486"/>
    </source>
</evidence>
<organism evidence="2 3">
    <name type="scientific">Pseudoalteromonas luteoviolacea CPMOR-1</name>
    <dbReference type="NCBI Taxonomy" id="1365248"/>
    <lineage>
        <taxon>Bacteria</taxon>
        <taxon>Pseudomonadati</taxon>
        <taxon>Pseudomonadota</taxon>
        <taxon>Gammaproteobacteria</taxon>
        <taxon>Alteromonadales</taxon>
        <taxon>Pseudoalteromonadaceae</taxon>
        <taxon>Pseudoalteromonas</taxon>
    </lineage>
</organism>
<feature type="signal peptide" evidence="1">
    <location>
        <begin position="1"/>
        <end position="23"/>
    </location>
</feature>
<accession>A0A162C4S2</accession>
<comment type="caution">
    <text evidence="2">The sequence shown here is derived from an EMBL/GenBank/DDBJ whole genome shotgun (WGS) entry which is preliminary data.</text>
</comment>
<protein>
    <recommendedName>
        <fullName evidence="4">Spore coat protein U domain-containing protein</fullName>
    </recommendedName>
</protein>
<feature type="chain" id="PRO_5007832387" description="Spore coat protein U domain-containing protein" evidence="1">
    <location>
        <begin position="24"/>
        <end position="159"/>
    </location>
</feature>
<dbReference type="RefSeq" id="WP_063368729.1">
    <property type="nucleotide sequence ID" value="NZ_AUYC01000035.1"/>
</dbReference>
<proteinExistence type="predicted"/>
<name>A0A162C4S2_9GAMM</name>
<dbReference type="AlphaFoldDB" id="A0A162C4S2"/>
<dbReference type="Proteomes" id="UP000076486">
    <property type="component" value="Unassembled WGS sequence"/>
</dbReference>
<gene>
    <name evidence="2" type="ORF">N473_21265</name>
</gene>
<dbReference type="PATRIC" id="fig|1365248.3.peg.3334"/>